<accession>A0A117LTY0</accession>
<evidence type="ECO:0000256" key="1">
    <source>
        <dbReference type="SAM" id="Coils"/>
    </source>
</evidence>
<name>A0A117LTY0_9BACT</name>
<dbReference type="Pfam" id="PF08486">
    <property type="entry name" value="SpoIID"/>
    <property type="match status" value="1"/>
</dbReference>
<organism evidence="4 5">
    <name type="scientific">candidate division WS6 bacterium 36_33</name>
    <dbReference type="NCBI Taxonomy" id="1641388"/>
    <lineage>
        <taxon>Bacteria</taxon>
        <taxon>Candidatus Dojkabacteria</taxon>
    </lineage>
</organism>
<dbReference type="Gene3D" id="6.10.250.3150">
    <property type="match status" value="1"/>
</dbReference>
<comment type="caution">
    <text evidence="4">The sequence shown here is derived from an EMBL/GenBank/DDBJ whole genome shotgun (WGS) entry which is preliminary data.</text>
</comment>
<evidence type="ECO:0000313" key="5">
    <source>
        <dbReference type="Proteomes" id="UP000053469"/>
    </source>
</evidence>
<dbReference type="EMBL" id="LGGI01000033">
    <property type="protein sequence ID" value="KUK67177.1"/>
    <property type="molecule type" value="Genomic_DNA"/>
</dbReference>
<sequence length="634" mass="70796">MSKLSKIVLNILIISFFGIFTFSLFNHPVYSNTVEELEEQIAEKEKEIEEKKSVLESVEARIAEISNSNYSVSQKINLLTEEITSLEESIKETEREIDEKVKGIEEKQEQLATMRELIDEVSGDLYMQSRYKLANFFLNKDNWSNIVETLFIKQSTISMLRREAEKIGGEFSSLAESKAELDKEKKDLDKERASLDEAYRLLADERAKLQAELSREVAAKNNIKIQIGGISKEISQLQQTLILVRGGINLSTLNIPSSNADPTSQLEYFLSNAPSGSFGIFSFGASTHRNGMSQWGAWERAQQGQSYEDILNFYYSNYGASIRTDGKVRTSSYGEEQITSTIQVDGGNPISFEDDYMLGIREIDPLFNKDNEKDLNNLKAQAIAARTFALNYTNNGRKSICSTQSCQVYSTSRFDGAWAKAVSETKGMTLKNSSGNVFSAQYSSVTGGWINNVGYDVKAGSSSWAERAYEGLSGVSWFHKIWYQMSDSDGNKYSCSSHPNPWLTGEELADILNAYKYLTDPNSPSSDPRLLSPDYNTCFGGGGYPYSPEELRSLVPNAATKVLGVDFTESNGWTTSISFAVRRVDGSVSTEVISGKDNILAFRDAFNIRAPGYLSIPQKEKYAPGFVHINIVQR</sequence>
<dbReference type="AlphaFoldDB" id="A0A117LTY0"/>
<evidence type="ECO:0000313" key="4">
    <source>
        <dbReference type="EMBL" id="KUK67177.1"/>
    </source>
</evidence>
<keyword evidence="2" id="KW-1133">Transmembrane helix</keyword>
<reference evidence="5" key="1">
    <citation type="journal article" date="2015" name="MBio">
        <title>Genome-Resolved Metagenomic Analysis Reveals Roles for Candidate Phyla and Other Microbial Community Members in Biogeochemical Transformations in Oil Reservoirs.</title>
        <authorList>
            <person name="Hu P."/>
            <person name="Tom L."/>
            <person name="Singh A."/>
            <person name="Thomas B.C."/>
            <person name="Baker B.J."/>
            <person name="Piceno Y.M."/>
            <person name="Andersen G.L."/>
            <person name="Banfield J.F."/>
        </authorList>
    </citation>
    <scope>NUCLEOTIDE SEQUENCE [LARGE SCALE GENOMIC DNA]</scope>
</reference>
<keyword evidence="2" id="KW-0472">Membrane</keyword>
<proteinExistence type="predicted"/>
<evidence type="ECO:0000256" key="2">
    <source>
        <dbReference type="SAM" id="Phobius"/>
    </source>
</evidence>
<feature type="transmembrane region" description="Helical" evidence="2">
    <location>
        <begin position="7"/>
        <end position="25"/>
    </location>
</feature>
<feature type="coiled-coil region" evidence="1">
    <location>
        <begin position="27"/>
        <end position="124"/>
    </location>
</feature>
<feature type="domain" description="Sporulation stage II protein D amidase enhancer LytB N-terminal" evidence="3">
    <location>
        <begin position="373"/>
        <end position="430"/>
    </location>
</feature>
<dbReference type="InterPro" id="IPR013693">
    <property type="entry name" value="SpoIID/LytB_N"/>
</dbReference>
<dbReference type="Proteomes" id="UP000053469">
    <property type="component" value="Unassembled WGS sequence"/>
</dbReference>
<gene>
    <name evidence="4" type="ORF">XD87_0276</name>
</gene>
<evidence type="ECO:0000259" key="3">
    <source>
        <dbReference type="Pfam" id="PF08486"/>
    </source>
</evidence>
<keyword evidence="2" id="KW-0812">Transmembrane</keyword>
<feature type="coiled-coil region" evidence="1">
    <location>
        <begin position="171"/>
        <end position="212"/>
    </location>
</feature>
<keyword evidence="1" id="KW-0175">Coiled coil</keyword>
<protein>
    <recommendedName>
        <fullName evidence="3">Sporulation stage II protein D amidase enhancer LytB N-terminal domain-containing protein</fullName>
    </recommendedName>
</protein>